<proteinExistence type="predicted"/>
<evidence type="ECO:0000313" key="1">
    <source>
        <dbReference type="EMBL" id="CAE8737972.1"/>
    </source>
</evidence>
<dbReference type="AlphaFoldDB" id="A0A813LTW6"/>
<dbReference type="Proteomes" id="UP000626109">
    <property type="component" value="Unassembled WGS sequence"/>
</dbReference>
<gene>
    <name evidence="1" type="ORF">PGLA2088_LOCUS48995</name>
</gene>
<sequence>MYRNRAGAKICARYGGSFSESCQRGLPTALYSSMSPGHFCHATNRKPRVASKDWPTRWQAVYNHLQGQRWEDSYSLLEVGQAVHLELLHTESDREAGCERPCTSGCGCHLCQALQEAPAGGGLPEALAQAV</sequence>
<reference evidence="1" key="1">
    <citation type="submission" date="2021-02" db="EMBL/GenBank/DDBJ databases">
        <authorList>
            <person name="Dougan E. K."/>
            <person name="Rhodes N."/>
            <person name="Thang M."/>
            <person name="Chan C."/>
        </authorList>
    </citation>
    <scope>NUCLEOTIDE SEQUENCE</scope>
</reference>
<name>A0A813LTW6_POLGL</name>
<comment type="caution">
    <text evidence="1">The sequence shown here is derived from an EMBL/GenBank/DDBJ whole genome shotgun (WGS) entry which is preliminary data.</text>
</comment>
<evidence type="ECO:0000313" key="2">
    <source>
        <dbReference type="Proteomes" id="UP000626109"/>
    </source>
</evidence>
<dbReference type="EMBL" id="CAJNNW010036861">
    <property type="protein sequence ID" value="CAE8737972.1"/>
    <property type="molecule type" value="Genomic_DNA"/>
</dbReference>
<protein>
    <submittedName>
        <fullName evidence="1">Uncharacterized protein</fullName>
    </submittedName>
</protein>
<organism evidence="1 2">
    <name type="scientific">Polarella glacialis</name>
    <name type="common">Dinoflagellate</name>
    <dbReference type="NCBI Taxonomy" id="89957"/>
    <lineage>
        <taxon>Eukaryota</taxon>
        <taxon>Sar</taxon>
        <taxon>Alveolata</taxon>
        <taxon>Dinophyceae</taxon>
        <taxon>Suessiales</taxon>
        <taxon>Suessiaceae</taxon>
        <taxon>Polarella</taxon>
    </lineage>
</organism>
<accession>A0A813LTW6</accession>